<dbReference type="SUPFAM" id="SSF53850">
    <property type="entry name" value="Periplasmic binding protein-like II"/>
    <property type="match status" value="1"/>
</dbReference>
<evidence type="ECO:0000313" key="3">
    <source>
        <dbReference type="EMBL" id="CAG9171723.1"/>
    </source>
</evidence>
<dbReference type="PROSITE" id="PS51257">
    <property type="entry name" value="PROKAR_LIPOPROTEIN"/>
    <property type="match status" value="1"/>
</dbReference>
<protein>
    <recommendedName>
        <fullName evidence="2">Solute-binding protein family 3/N-terminal domain-containing protein</fullName>
    </recommendedName>
</protein>
<evidence type="ECO:0000259" key="2">
    <source>
        <dbReference type="SMART" id="SM00062"/>
    </source>
</evidence>
<organism evidence="3 4">
    <name type="scientific">Cupriavidus pampae</name>
    <dbReference type="NCBI Taxonomy" id="659251"/>
    <lineage>
        <taxon>Bacteria</taxon>
        <taxon>Pseudomonadati</taxon>
        <taxon>Pseudomonadota</taxon>
        <taxon>Betaproteobacteria</taxon>
        <taxon>Burkholderiales</taxon>
        <taxon>Burkholderiaceae</taxon>
        <taxon>Cupriavidus</taxon>
    </lineage>
</organism>
<dbReference type="SMART" id="SM00062">
    <property type="entry name" value="PBPb"/>
    <property type="match status" value="1"/>
</dbReference>
<dbReference type="InterPro" id="IPR001638">
    <property type="entry name" value="Solute-binding_3/MltF_N"/>
</dbReference>
<dbReference type="PANTHER" id="PTHR35936:SF17">
    <property type="entry name" value="ARGININE-BINDING EXTRACELLULAR PROTEIN ARTP"/>
    <property type="match status" value="1"/>
</dbReference>
<evidence type="ECO:0000256" key="1">
    <source>
        <dbReference type="ARBA" id="ARBA00022729"/>
    </source>
</evidence>
<dbReference type="CDD" id="cd13623">
    <property type="entry name" value="PBP2_AA_hypothetical"/>
    <property type="match status" value="1"/>
</dbReference>
<name>A0ABM8WW78_9BURK</name>
<evidence type="ECO:0000313" key="4">
    <source>
        <dbReference type="Proteomes" id="UP000706525"/>
    </source>
</evidence>
<keyword evidence="1" id="KW-0732">Signal</keyword>
<dbReference type="Proteomes" id="UP000706525">
    <property type="component" value="Unassembled WGS sequence"/>
</dbReference>
<gene>
    <name evidence="3" type="ORF">LMG32289_02465</name>
</gene>
<keyword evidence="4" id="KW-1185">Reference proteome</keyword>
<feature type="domain" description="Solute-binding protein family 3/N-terminal" evidence="2">
    <location>
        <begin position="51"/>
        <end position="270"/>
    </location>
</feature>
<dbReference type="PANTHER" id="PTHR35936">
    <property type="entry name" value="MEMBRANE-BOUND LYTIC MUREIN TRANSGLYCOSYLASE F"/>
    <property type="match status" value="1"/>
</dbReference>
<sequence>MDHQRRLICRAGLGMGLTLGLGACANMGTGSDGATGGDRRAAIAELSGTGKMRAAINLGNPILAGRGADGQVRGVSVDLAREAARRLDLPLELVPFNSAGSVVEAVRAAQVDVAFVALDPVRGKDISYTAAYVIIEGAYLVRNDSPLQRNEDVDRAGMRVVVGRGSAYDLYLTREIKAATLVRAPTSPAVTDMFLAQRLDVAAGVRQQLEADAKRVGGVRMLPGRFMVIEQAMGVPKPHTAAQAWLTGFIEEMKASGFVADALRRHGIEGAGVAPPRA</sequence>
<accession>A0ABM8WW78</accession>
<reference evidence="3 4" key="1">
    <citation type="submission" date="2021-08" db="EMBL/GenBank/DDBJ databases">
        <authorList>
            <person name="Peeters C."/>
        </authorList>
    </citation>
    <scope>NUCLEOTIDE SEQUENCE [LARGE SCALE GENOMIC DNA]</scope>
    <source>
        <strain evidence="3 4">LMG 32289</strain>
    </source>
</reference>
<dbReference type="Gene3D" id="3.40.190.10">
    <property type="entry name" value="Periplasmic binding protein-like II"/>
    <property type="match status" value="2"/>
</dbReference>
<dbReference type="Pfam" id="PF00497">
    <property type="entry name" value="SBP_bac_3"/>
    <property type="match status" value="1"/>
</dbReference>
<comment type="caution">
    <text evidence="3">The sequence shown here is derived from an EMBL/GenBank/DDBJ whole genome shotgun (WGS) entry which is preliminary data.</text>
</comment>
<proteinExistence type="predicted"/>
<dbReference type="EMBL" id="CAJZAG010000004">
    <property type="protein sequence ID" value="CAG9171723.1"/>
    <property type="molecule type" value="Genomic_DNA"/>
</dbReference>